<dbReference type="GO" id="GO:0010992">
    <property type="term" value="P:ubiquitin recycling"/>
    <property type="evidence" value="ECO:0007669"/>
    <property type="project" value="TreeGrafter"/>
</dbReference>
<feature type="repeat" description="WD" evidence="5">
    <location>
        <begin position="106"/>
        <end position="147"/>
    </location>
</feature>
<proteinExistence type="predicted"/>
<evidence type="ECO:0000259" key="8">
    <source>
        <dbReference type="PROSITE" id="PS51396"/>
    </source>
</evidence>
<dbReference type="Gene3D" id="3.10.20.870">
    <property type="entry name" value="PFU (PLAA family ubiquitin binding), C-terminal domain"/>
    <property type="match status" value="1"/>
</dbReference>
<dbReference type="InterPro" id="IPR001680">
    <property type="entry name" value="WD40_rpt"/>
</dbReference>
<dbReference type="Gene3D" id="2.130.10.10">
    <property type="entry name" value="YVTN repeat-like/Quinoprotein amine dehydrogenase"/>
    <property type="match status" value="1"/>
</dbReference>
<feature type="domain" description="PFU" evidence="7">
    <location>
        <begin position="390"/>
        <end position="489"/>
    </location>
</feature>
<dbReference type="Pfam" id="PF00400">
    <property type="entry name" value="WD40"/>
    <property type="match status" value="4"/>
</dbReference>
<dbReference type="CDD" id="cd00200">
    <property type="entry name" value="WD40"/>
    <property type="match status" value="1"/>
</dbReference>
<dbReference type="AlphaFoldDB" id="A0AAD5RFM1"/>
<evidence type="ECO:0000256" key="5">
    <source>
        <dbReference type="PROSITE-ProRule" id="PRU00221"/>
    </source>
</evidence>
<evidence type="ECO:0000256" key="6">
    <source>
        <dbReference type="SAM" id="MobiDB-lite"/>
    </source>
</evidence>
<dbReference type="Proteomes" id="UP001201980">
    <property type="component" value="Unassembled WGS sequence"/>
</dbReference>
<feature type="region of interest" description="Disordered" evidence="6">
    <location>
        <begin position="483"/>
        <end position="515"/>
    </location>
</feature>
<sequence>MDDFRLSAQLIAHTSDVKVVKFPSAGVVISGSRDNMALIWKRISDNPPVFEPHMAVQSTNWVNALALLPPTPPKHPDGLLLSGGEATMIDVRSPTSISTDPPFKTLTGHTGNVCTIDVAPSAEWFVSGGWDGQVVIWSAAKLTPIRSIQDERKQGNPAWAVLAFDETTVIVGWGNGSVQVFNLNAGGPEGQLQPVSTIQTGGAVRSLCKLPRGHPSEAHFASAGNDGVVSLWKLNGTKVGSSQLGQRKLDFIYSIALLPTGELVSSGEDCSIRIWSKWEKTEKGVKLYCTQQIDMPARSIWSVAVCSESGDIVAGSNDHYVRIYTRNAEQLADAETLKSFDDAVVVFAEKAKNKEKEKLPGPEFLAEKSGTKDEQIVRIGDPNGSISIHQWSMSQQQWIHVGEEVGQAGDNSEGQPKVEYQGKMYDYVFDVDVQEGQPPLKLPYNLSDNPYQSAANFIKDNEQPASYLDQVANFIFRNTPALRPTQSEASGGADPYGMGSRYMPGQTSSASQQQKIPQKEYIQIPATSHDPIMNKIMSLNAGYKASGRKDISLSPGEEATVRSLLEPLKSGTAVEDAFALSLIIRSLGCWPYPDRVALLGLLHSLAQSPAMAGYLDDDRGSIVDIAIQAAVGDAEGTPKENLVMLALRIAVNVFDTEDGRLVAANAVDGVTKTLEFALGISVSGGAVSSSNVNLLRAASTVGINYAVLLLREGEDSGISPDLAQRLGIVLTRLATNKADGESVFRALVGLGTLMKADKTVTSGVRNAAHAAIGNVGESRVKEVGNEVLAMLP</sequence>
<dbReference type="GO" id="GO:0043130">
    <property type="term" value="F:ubiquitin binding"/>
    <property type="evidence" value="ECO:0007669"/>
    <property type="project" value="TreeGrafter"/>
</dbReference>
<dbReference type="InterPro" id="IPR013535">
    <property type="entry name" value="PUL_dom"/>
</dbReference>
<dbReference type="PROSITE" id="PS51394">
    <property type="entry name" value="PFU"/>
    <property type="match status" value="1"/>
</dbReference>
<dbReference type="PROSITE" id="PS51396">
    <property type="entry name" value="PUL"/>
    <property type="match status" value="1"/>
</dbReference>
<dbReference type="Pfam" id="PF08324">
    <property type="entry name" value="PUL"/>
    <property type="match status" value="1"/>
</dbReference>
<dbReference type="SMART" id="SM00320">
    <property type="entry name" value="WD40"/>
    <property type="match status" value="5"/>
</dbReference>
<keyword evidence="3 5" id="KW-0853">WD repeat</keyword>
<comment type="caution">
    <text evidence="9">The sequence shown here is derived from an EMBL/GenBank/DDBJ whole genome shotgun (WGS) entry which is preliminary data.</text>
</comment>
<dbReference type="PROSITE" id="PS50082">
    <property type="entry name" value="WD_REPEATS_2"/>
    <property type="match status" value="1"/>
</dbReference>
<name>A0AAD5RFM1_9PEZI</name>
<reference evidence="9" key="1">
    <citation type="submission" date="2022-07" db="EMBL/GenBank/DDBJ databases">
        <title>Draft genome sequence of Zalerion maritima ATCC 34329, a (micro)plastics degrading marine fungus.</title>
        <authorList>
            <person name="Paco A."/>
            <person name="Goncalves M.F.M."/>
            <person name="Rocha-Santos T.A.P."/>
            <person name="Alves A."/>
        </authorList>
    </citation>
    <scope>NUCLEOTIDE SEQUENCE</scope>
    <source>
        <strain evidence="9">ATCC 34329</strain>
    </source>
</reference>
<evidence type="ECO:0000256" key="3">
    <source>
        <dbReference type="ARBA" id="ARBA00022574"/>
    </source>
</evidence>
<keyword evidence="10" id="KW-1185">Reference proteome</keyword>
<feature type="domain" description="PUL" evidence="8">
    <location>
        <begin position="514"/>
        <end position="790"/>
    </location>
</feature>
<dbReference type="InterPro" id="IPR011989">
    <property type="entry name" value="ARM-like"/>
</dbReference>
<dbReference type="InterPro" id="IPR015155">
    <property type="entry name" value="PFU"/>
</dbReference>
<organism evidence="9 10">
    <name type="scientific">Zalerion maritima</name>
    <dbReference type="NCBI Taxonomy" id="339359"/>
    <lineage>
        <taxon>Eukaryota</taxon>
        <taxon>Fungi</taxon>
        <taxon>Dikarya</taxon>
        <taxon>Ascomycota</taxon>
        <taxon>Pezizomycotina</taxon>
        <taxon>Sordariomycetes</taxon>
        <taxon>Lulworthiomycetidae</taxon>
        <taxon>Lulworthiales</taxon>
        <taxon>Lulworthiaceae</taxon>
        <taxon>Zalerion</taxon>
    </lineage>
</organism>
<feature type="compositionally biased region" description="Polar residues" evidence="6">
    <location>
        <begin position="505"/>
        <end position="515"/>
    </location>
</feature>
<keyword evidence="4" id="KW-0677">Repeat</keyword>
<accession>A0AAD5RFM1</accession>
<comment type="subcellular location">
    <subcellularLocation>
        <location evidence="1">Cytoplasm</location>
    </subcellularLocation>
</comment>
<gene>
    <name evidence="9" type="ORF">MKZ38_010102</name>
</gene>
<dbReference type="GO" id="GO:0005634">
    <property type="term" value="C:nucleus"/>
    <property type="evidence" value="ECO:0007669"/>
    <property type="project" value="TreeGrafter"/>
</dbReference>
<dbReference type="GO" id="GO:0005737">
    <property type="term" value="C:cytoplasm"/>
    <property type="evidence" value="ECO:0007669"/>
    <property type="project" value="UniProtKB-SubCell"/>
</dbReference>
<dbReference type="InterPro" id="IPR038122">
    <property type="entry name" value="PFU_sf"/>
</dbReference>
<dbReference type="InterPro" id="IPR015943">
    <property type="entry name" value="WD40/YVTN_repeat-like_dom_sf"/>
</dbReference>
<evidence type="ECO:0000256" key="4">
    <source>
        <dbReference type="ARBA" id="ARBA00022737"/>
    </source>
</evidence>
<evidence type="ECO:0000256" key="1">
    <source>
        <dbReference type="ARBA" id="ARBA00004496"/>
    </source>
</evidence>
<protein>
    <submittedName>
        <fullName evidence="9">PFU-domain-containing protein</fullName>
    </submittedName>
</protein>
<dbReference type="PANTHER" id="PTHR19849">
    <property type="entry name" value="PHOSPHOLIPASE A-2-ACTIVATING PROTEIN"/>
    <property type="match status" value="1"/>
</dbReference>
<dbReference type="GO" id="GO:0043161">
    <property type="term" value="P:proteasome-mediated ubiquitin-dependent protein catabolic process"/>
    <property type="evidence" value="ECO:0007669"/>
    <property type="project" value="TreeGrafter"/>
</dbReference>
<dbReference type="SUPFAM" id="SSF50978">
    <property type="entry name" value="WD40 repeat-like"/>
    <property type="match status" value="1"/>
</dbReference>
<evidence type="ECO:0000256" key="2">
    <source>
        <dbReference type="ARBA" id="ARBA00022490"/>
    </source>
</evidence>
<evidence type="ECO:0000313" key="9">
    <source>
        <dbReference type="EMBL" id="KAJ2892233.1"/>
    </source>
</evidence>
<evidence type="ECO:0000259" key="7">
    <source>
        <dbReference type="PROSITE" id="PS51394"/>
    </source>
</evidence>
<dbReference type="Pfam" id="PF09070">
    <property type="entry name" value="PFU"/>
    <property type="match status" value="1"/>
</dbReference>
<dbReference type="InterPro" id="IPR036322">
    <property type="entry name" value="WD40_repeat_dom_sf"/>
</dbReference>
<keyword evidence="2" id="KW-0963">Cytoplasm</keyword>
<dbReference type="Gene3D" id="1.25.10.10">
    <property type="entry name" value="Leucine-rich Repeat Variant"/>
    <property type="match status" value="1"/>
</dbReference>
<evidence type="ECO:0000313" key="10">
    <source>
        <dbReference type="Proteomes" id="UP001201980"/>
    </source>
</evidence>
<dbReference type="PANTHER" id="PTHR19849:SF0">
    <property type="entry name" value="PHOSPHOLIPASE A-2-ACTIVATING PROTEIN"/>
    <property type="match status" value="1"/>
</dbReference>
<dbReference type="EMBL" id="JAKWBI020000857">
    <property type="protein sequence ID" value="KAJ2892233.1"/>
    <property type="molecule type" value="Genomic_DNA"/>
</dbReference>
<dbReference type="PROSITE" id="PS50294">
    <property type="entry name" value="WD_REPEATS_REGION"/>
    <property type="match status" value="1"/>
</dbReference>